<dbReference type="AlphaFoldDB" id="A0A9W7ZJT3"/>
<dbReference type="PANTHER" id="PTHR44229">
    <property type="entry name" value="15-HYDROXYPROSTAGLANDIN DEHYDROGENASE [NAD(+)]"/>
    <property type="match status" value="1"/>
</dbReference>
<dbReference type="GO" id="GO:0005737">
    <property type="term" value="C:cytoplasm"/>
    <property type="evidence" value="ECO:0007669"/>
    <property type="project" value="TreeGrafter"/>
</dbReference>
<reference evidence="5" key="1">
    <citation type="submission" date="2022-07" db="EMBL/GenBank/DDBJ databases">
        <title>Phylogenomic reconstructions and comparative analyses of Kickxellomycotina fungi.</title>
        <authorList>
            <person name="Reynolds N.K."/>
            <person name="Stajich J.E."/>
            <person name="Barry K."/>
            <person name="Grigoriev I.V."/>
            <person name="Crous P."/>
            <person name="Smith M.E."/>
        </authorList>
    </citation>
    <scope>NUCLEOTIDE SEQUENCE</scope>
    <source>
        <strain evidence="5">RSA 861</strain>
    </source>
</reference>
<dbReference type="PRINTS" id="PR00081">
    <property type="entry name" value="GDHRDH"/>
</dbReference>
<dbReference type="OrthoDB" id="5840532at2759"/>
<evidence type="ECO:0000313" key="5">
    <source>
        <dbReference type="EMBL" id="KAJ1909889.1"/>
    </source>
</evidence>
<comment type="similarity">
    <text evidence="1 4">Belongs to the short-chain dehydrogenases/reductases (SDR) family.</text>
</comment>
<keyword evidence="3" id="KW-0560">Oxidoreductase</keyword>
<evidence type="ECO:0000256" key="4">
    <source>
        <dbReference type="RuleBase" id="RU000363"/>
    </source>
</evidence>
<dbReference type="GO" id="GO:0016616">
    <property type="term" value="F:oxidoreductase activity, acting on the CH-OH group of donors, NAD or NADP as acceptor"/>
    <property type="evidence" value="ECO:0007669"/>
    <property type="project" value="TreeGrafter"/>
</dbReference>
<evidence type="ECO:0000256" key="3">
    <source>
        <dbReference type="ARBA" id="ARBA00023002"/>
    </source>
</evidence>
<evidence type="ECO:0000256" key="2">
    <source>
        <dbReference type="ARBA" id="ARBA00022857"/>
    </source>
</evidence>
<proteinExistence type="inferred from homology"/>
<dbReference type="PROSITE" id="PS00061">
    <property type="entry name" value="ADH_SHORT"/>
    <property type="match status" value="1"/>
</dbReference>
<dbReference type="PANTHER" id="PTHR44229:SF4">
    <property type="entry name" value="15-HYDROXYPROSTAGLANDIN DEHYDROGENASE [NAD(+)]"/>
    <property type="match status" value="1"/>
</dbReference>
<sequence>MTTATAPFTSTSRPVAVVTGGASGIGKALVARFVSLGFDVAIADVNETLGGKVVAQLNGDDATIDRAAFFRCDVTQPTALTDLLAAVDLRFGHVDVLVNNAGIAQNGEFWASENWRQMVDINLNGTIAGISAAIAYFAPRQRPGAVVNVSSMFGIIPLGSAPVYSATKAAVLSITRAMRDYAPLLGVRVNAVCPAFVDTPMLDGLRKQSDLADAVLSKVNKVPIEDVVDAVMRCVTDLTLAGDAIAIACNRKPTVLRYDTDVEALLAESLPSLPA</sequence>
<dbReference type="Gene3D" id="3.40.50.720">
    <property type="entry name" value="NAD(P)-binding Rossmann-like Domain"/>
    <property type="match status" value="1"/>
</dbReference>
<dbReference type="SUPFAM" id="SSF51735">
    <property type="entry name" value="NAD(P)-binding Rossmann-fold domains"/>
    <property type="match status" value="1"/>
</dbReference>
<accession>A0A9W7ZJT3</accession>
<keyword evidence="2" id="KW-0521">NADP</keyword>
<gene>
    <name evidence="5" type="ORF">IWQ60_010937</name>
</gene>
<comment type="caution">
    <text evidence="5">The sequence shown here is derived from an EMBL/GenBank/DDBJ whole genome shotgun (WGS) entry which is preliminary data.</text>
</comment>
<dbReference type="InterPro" id="IPR020904">
    <property type="entry name" value="Sc_DH/Rdtase_CS"/>
</dbReference>
<keyword evidence="6" id="KW-1185">Reference proteome</keyword>
<evidence type="ECO:0000313" key="6">
    <source>
        <dbReference type="Proteomes" id="UP001150569"/>
    </source>
</evidence>
<dbReference type="Proteomes" id="UP001150569">
    <property type="component" value="Unassembled WGS sequence"/>
</dbReference>
<protein>
    <submittedName>
        <fullName evidence="5">Uncharacterized protein</fullName>
    </submittedName>
</protein>
<dbReference type="InterPro" id="IPR036291">
    <property type="entry name" value="NAD(P)-bd_dom_sf"/>
</dbReference>
<dbReference type="InterPro" id="IPR002347">
    <property type="entry name" value="SDR_fam"/>
</dbReference>
<dbReference type="EMBL" id="JANBPT010001130">
    <property type="protein sequence ID" value="KAJ1909889.1"/>
    <property type="molecule type" value="Genomic_DNA"/>
</dbReference>
<name>A0A9W7ZJT3_9FUNG</name>
<dbReference type="Pfam" id="PF00106">
    <property type="entry name" value="adh_short"/>
    <property type="match status" value="1"/>
</dbReference>
<evidence type="ECO:0000256" key="1">
    <source>
        <dbReference type="ARBA" id="ARBA00006484"/>
    </source>
</evidence>
<organism evidence="5 6">
    <name type="scientific">Tieghemiomyces parasiticus</name>
    <dbReference type="NCBI Taxonomy" id="78921"/>
    <lineage>
        <taxon>Eukaryota</taxon>
        <taxon>Fungi</taxon>
        <taxon>Fungi incertae sedis</taxon>
        <taxon>Zoopagomycota</taxon>
        <taxon>Kickxellomycotina</taxon>
        <taxon>Dimargaritomycetes</taxon>
        <taxon>Dimargaritales</taxon>
        <taxon>Dimargaritaceae</taxon>
        <taxon>Tieghemiomyces</taxon>
    </lineage>
</organism>
<dbReference type="PRINTS" id="PR00080">
    <property type="entry name" value="SDRFAMILY"/>
</dbReference>